<dbReference type="KEGG" id="tli:Tlie_0981"/>
<reference evidence="2" key="1">
    <citation type="submission" date="2011-10" db="EMBL/GenBank/DDBJ databases">
        <title>The complete genome of chromosome of Thermovirga lienii DSM 17291.</title>
        <authorList>
            <consortium name="US DOE Joint Genome Institute (JGI-PGF)"/>
            <person name="Lucas S."/>
            <person name="Copeland A."/>
            <person name="Lapidus A."/>
            <person name="Glavina del Rio T."/>
            <person name="Dalin E."/>
            <person name="Tice H."/>
            <person name="Bruce D."/>
            <person name="Goodwin L."/>
            <person name="Pitluck S."/>
            <person name="Peters L."/>
            <person name="Mikhailova N."/>
            <person name="Saunders E."/>
            <person name="Kyrpides N."/>
            <person name="Mavromatis K."/>
            <person name="Ivanova N."/>
            <person name="Last F.I."/>
            <person name="Brettin T."/>
            <person name="Detter J.C."/>
            <person name="Han C."/>
            <person name="Larimer F."/>
            <person name="Land M."/>
            <person name="Hauser L."/>
            <person name="Markowitz V."/>
            <person name="Cheng J.-F."/>
            <person name="Hugenholtz P."/>
            <person name="Woyke T."/>
            <person name="Wu D."/>
            <person name="Spring S."/>
            <person name="Schroeder M."/>
            <person name="Brambilla E.-M."/>
            <person name="Klenk H.-P."/>
            <person name="Eisen J.A."/>
        </authorList>
    </citation>
    <scope>NUCLEOTIDE SEQUENCE [LARGE SCALE GENOMIC DNA]</scope>
    <source>
        <strain evidence="2">ATCC BAA-1197 / DSM 17291 / Cas60314</strain>
    </source>
</reference>
<name>G7VA14_THELD</name>
<reference evidence="1 2" key="2">
    <citation type="journal article" date="2012" name="Stand. Genomic Sci.">
        <title>Genome sequence of the moderately thermophilic, amino-acid-degrading and sulfur-reducing bacterium Thermovirga lienii type strain (Cas60314(T)).</title>
        <authorList>
            <person name="Goker M."/>
            <person name="Saunders E."/>
            <person name="Lapidus A."/>
            <person name="Nolan M."/>
            <person name="Lucas S."/>
            <person name="Hammon N."/>
            <person name="Deshpande S."/>
            <person name="Cheng J.F."/>
            <person name="Han C."/>
            <person name="Tapia R."/>
            <person name="Goodwin L.A."/>
            <person name="Pitluck S."/>
            <person name="Liolios K."/>
            <person name="Mavromatis K."/>
            <person name="Pagani I."/>
            <person name="Ivanova N."/>
            <person name="Mikhailova N."/>
            <person name="Pati A."/>
            <person name="Chen A."/>
            <person name="Palaniappan K."/>
            <person name="Land M."/>
            <person name="Chang Y.J."/>
            <person name="Jeffries C.D."/>
            <person name="Brambilla E.M."/>
            <person name="Rohde M."/>
            <person name="Spring S."/>
            <person name="Detter J.C."/>
            <person name="Woyke T."/>
            <person name="Bristow J."/>
            <person name="Eisen J.A."/>
            <person name="Markowitz V."/>
            <person name="Hugenholtz P."/>
            <person name="Kyrpides N.C."/>
            <person name="Klenk H.P."/>
        </authorList>
    </citation>
    <scope>NUCLEOTIDE SEQUENCE [LARGE SCALE GENOMIC DNA]</scope>
    <source>
        <strain evidence="2">ATCC BAA-1197 / DSM 17291 / Cas60314</strain>
    </source>
</reference>
<evidence type="ECO:0000313" key="1">
    <source>
        <dbReference type="EMBL" id="AER66714.1"/>
    </source>
</evidence>
<dbReference type="AlphaFoldDB" id="G7VA14"/>
<dbReference type="STRING" id="580340.Tlie_0981"/>
<sequence length="266" mass="30688">MSNKWLKKAAFFALLLGTIVALEQNFQVLRLRNITIPTLEVLPDSILWPRVSSENIRYWPLFYLDKDKVIKDIEENIPVTVTIECTGWGSFSFMARPLKPKFMVFWRGSEWFVADGGLMWSVYHPMNGVIQAQKPEENMIVIWSDALGRDSVKHEMAPEEIISSPIPLSKLEYWKKLLEDSGFYENTKSISVFPEGEEIYVEVLMRLGSQRVKVKLQASGENWGLLFKAIKNILKDPEISGYDVFIDTTYEGKILVKKERKSTGVW</sequence>
<dbReference type="EMBL" id="CP003096">
    <property type="protein sequence ID" value="AER66714.1"/>
    <property type="molecule type" value="Genomic_DNA"/>
</dbReference>
<dbReference type="Proteomes" id="UP000005868">
    <property type="component" value="Chromosome"/>
</dbReference>
<keyword evidence="2" id="KW-1185">Reference proteome</keyword>
<proteinExistence type="predicted"/>
<dbReference type="OrthoDB" id="4427at2"/>
<accession>G7VA14</accession>
<evidence type="ECO:0008006" key="3">
    <source>
        <dbReference type="Google" id="ProtNLM"/>
    </source>
</evidence>
<evidence type="ECO:0000313" key="2">
    <source>
        <dbReference type="Proteomes" id="UP000005868"/>
    </source>
</evidence>
<protein>
    <recommendedName>
        <fullName evidence="3">Cell division protein FtsQ</fullName>
    </recommendedName>
</protein>
<dbReference type="HOGENOM" id="CLU_1064146_0_0_0"/>
<dbReference type="eggNOG" id="ENOG50334JT">
    <property type="taxonomic scope" value="Bacteria"/>
</dbReference>
<organism evidence="1 2">
    <name type="scientific">Thermovirga lienii (strain ATCC BAA-1197 / DSM 17291 / Cas60314)</name>
    <dbReference type="NCBI Taxonomy" id="580340"/>
    <lineage>
        <taxon>Bacteria</taxon>
        <taxon>Thermotogati</taxon>
        <taxon>Synergistota</taxon>
        <taxon>Synergistia</taxon>
        <taxon>Synergistales</taxon>
        <taxon>Thermovirgaceae</taxon>
        <taxon>Thermovirga</taxon>
    </lineage>
</organism>
<gene>
    <name evidence="1" type="ordered locus">Tlie_0981</name>
</gene>